<dbReference type="Gene3D" id="3.40.50.300">
    <property type="entry name" value="P-loop containing nucleotide triphosphate hydrolases"/>
    <property type="match status" value="2"/>
</dbReference>
<dbReference type="GO" id="GO:0005524">
    <property type="term" value="F:ATP binding"/>
    <property type="evidence" value="ECO:0007669"/>
    <property type="project" value="UniProtKB-KW"/>
</dbReference>
<feature type="domain" description="ABC transporter" evidence="18">
    <location>
        <begin position="488"/>
        <end position="704"/>
    </location>
</feature>
<dbReference type="PROSITE" id="PS50893">
    <property type="entry name" value="ABC_TRANSPORTER_2"/>
    <property type="match status" value="2"/>
</dbReference>
<dbReference type="InterPro" id="IPR003593">
    <property type="entry name" value="AAA+_ATPase"/>
</dbReference>
<keyword evidence="20" id="KW-1185">Reference proteome</keyword>
<dbReference type="SUPFAM" id="SSF52540">
    <property type="entry name" value="P-loop containing nucleoside triphosphate hydrolases"/>
    <property type="match status" value="2"/>
</dbReference>
<protein>
    <recommendedName>
        <fullName evidence="15">ATP-binding cassette sub-family F member 3</fullName>
    </recommendedName>
</protein>
<keyword evidence="13" id="KW-0051">Antiviral defense</keyword>
<evidence type="ECO:0000256" key="10">
    <source>
        <dbReference type="ARBA" id="ARBA00022968"/>
    </source>
</evidence>
<keyword evidence="12" id="KW-0007">Acetylation</keyword>
<evidence type="ECO:0000256" key="2">
    <source>
        <dbReference type="ARBA" id="ARBA00009289"/>
    </source>
</evidence>
<keyword evidence="14 17" id="KW-0472">Membrane</keyword>
<dbReference type="InterPro" id="IPR017871">
    <property type="entry name" value="ABC_transporter-like_CS"/>
</dbReference>
<organism evidence="19 20">
    <name type="scientific">Clunio marinus</name>
    <dbReference type="NCBI Taxonomy" id="568069"/>
    <lineage>
        <taxon>Eukaryota</taxon>
        <taxon>Metazoa</taxon>
        <taxon>Ecdysozoa</taxon>
        <taxon>Arthropoda</taxon>
        <taxon>Hexapoda</taxon>
        <taxon>Insecta</taxon>
        <taxon>Pterygota</taxon>
        <taxon>Neoptera</taxon>
        <taxon>Endopterygota</taxon>
        <taxon>Diptera</taxon>
        <taxon>Nematocera</taxon>
        <taxon>Chironomoidea</taxon>
        <taxon>Chironomidae</taxon>
        <taxon>Clunio</taxon>
    </lineage>
</organism>
<dbReference type="STRING" id="568069.A0A1J1J6U1"/>
<dbReference type="PANTHER" id="PTHR19211:SF117">
    <property type="entry name" value="ATP-BINDING CASSETTE SUB-FAMILY F MEMBER 3"/>
    <property type="match status" value="1"/>
</dbReference>
<evidence type="ECO:0000313" key="19">
    <source>
        <dbReference type="EMBL" id="CRL08104.1"/>
    </source>
</evidence>
<dbReference type="InterPro" id="IPR058770">
    <property type="entry name" value="PWI_ABCF3"/>
</dbReference>
<keyword evidence="9" id="KW-0067">ATP-binding</keyword>
<dbReference type="Pfam" id="PF04573">
    <property type="entry name" value="SPC22"/>
    <property type="match status" value="1"/>
</dbReference>
<evidence type="ECO:0000256" key="11">
    <source>
        <dbReference type="ARBA" id="ARBA00022989"/>
    </source>
</evidence>
<evidence type="ECO:0000256" key="3">
    <source>
        <dbReference type="ARBA" id="ARBA00011054"/>
    </source>
</evidence>
<keyword evidence="5 17" id="KW-0812">Transmembrane</keyword>
<dbReference type="PROSITE" id="PS00211">
    <property type="entry name" value="ABC_TRANSPORTER_1"/>
    <property type="match status" value="1"/>
</dbReference>
<dbReference type="Pfam" id="PF00005">
    <property type="entry name" value="ABC_tran"/>
    <property type="match status" value="2"/>
</dbReference>
<keyword evidence="10" id="KW-0735">Signal-anchor</keyword>
<dbReference type="Pfam" id="PF26051">
    <property type="entry name" value="PWI_ABCF3"/>
    <property type="match status" value="1"/>
</dbReference>
<evidence type="ECO:0000256" key="7">
    <source>
        <dbReference type="ARBA" id="ARBA00022741"/>
    </source>
</evidence>
<reference evidence="19 20" key="1">
    <citation type="submission" date="2015-04" db="EMBL/GenBank/DDBJ databases">
        <authorList>
            <person name="Syromyatnikov M.Y."/>
            <person name="Popov V.N."/>
        </authorList>
    </citation>
    <scope>NUCLEOTIDE SEQUENCE [LARGE SCALE GENOMIC DNA]</scope>
</reference>
<feature type="transmembrane region" description="Helical" evidence="17">
    <location>
        <begin position="698"/>
        <end position="720"/>
    </location>
</feature>
<keyword evidence="11 17" id="KW-1133">Transmembrane helix</keyword>
<feature type="domain" description="ABC transporter" evidence="18">
    <location>
        <begin position="182"/>
        <end position="421"/>
    </location>
</feature>
<keyword evidence="4" id="KW-0597">Phosphoprotein</keyword>
<proteinExistence type="inferred from homology"/>
<dbReference type="GO" id="GO:0005787">
    <property type="term" value="C:signal peptidase complex"/>
    <property type="evidence" value="ECO:0007669"/>
    <property type="project" value="InterPro"/>
</dbReference>
<evidence type="ECO:0000256" key="8">
    <source>
        <dbReference type="ARBA" id="ARBA00022824"/>
    </source>
</evidence>
<name>A0A1J1J6U1_9DIPT</name>
<evidence type="ECO:0000256" key="14">
    <source>
        <dbReference type="ARBA" id="ARBA00023136"/>
    </source>
</evidence>
<keyword evidence="8" id="KW-0256">Endoplasmic reticulum</keyword>
<dbReference type="OrthoDB" id="2110130at2759"/>
<accession>A0A1J1J6U1</accession>
<evidence type="ECO:0000256" key="6">
    <source>
        <dbReference type="ARBA" id="ARBA00022737"/>
    </source>
</evidence>
<evidence type="ECO:0000256" key="12">
    <source>
        <dbReference type="ARBA" id="ARBA00022990"/>
    </source>
</evidence>
<dbReference type="FunFam" id="3.40.50.300:FF:000104">
    <property type="entry name" value="ATP-binding cassette sub-family F member 3"/>
    <property type="match status" value="1"/>
</dbReference>
<dbReference type="GO" id="GO:0006465">
    <property type="term" value="P:signal peptide processing"/>
    <property type="evidence" value="ECO:0007669"/>
    <property type="project" value="InterPro"/>
</dbReference>
<feature type="coiled-coil region" evidence="16">
    <location>
        <begin position="114"/>
        <end position="141"/>
    </location>
</feature>
<gene>
    <name evidence="19" type="ORF">CLUMA_CG020987</name>
</gene>
<dbReference type="InterPro" id="IPR032781">
    <property type="entry name" value="ABC_tran_Xtn"/>
</dbReference>
<dbReference type="GO" id="GO:0051607">
    <property type="term" value="P:defense response to virus"/>
    <property type="evidence" value="ECO:0007669"/>
    <property type="project" value="UniProtKB-KW"/>
</dbReference>
<evidence type="ECO:0000256" key="4">
    <source>
        <dbReference type="ARBA" id="ARBA00022553"/>
    </source>
</evidence>
<dbReference type="InterPro" id="IPR007653">
    <property type="entry name" value="SPC3"/>
</dbReference>
<dbReference type="AlphaFoldDB" id="A0A1J1J6U1"/>
<dbReference type="CDD" id="cd03221">
    <property type="entry name" value="ABCF_EF-3"/>
    <property type="match status" value="2"/>
</dbReference>
<dbReference type="InterPro" id="IPR003439">
    <property type="entry name" value="ABC_transporter-like_ATP-bd"/>
</dbReference>
<dbReference type="Pfam" id="PF12848">
    <property type="entry name" value="ABC_tran_Xtn"/>
    <property type="match status" value="1"/>
</dbReference>
<dbReference type="FunFam" id="3.40.50.300:FF:000688">
    <property type="entry name" value="ATP-binding cassette sub-family F member 3"/>
    <property type="match status" value="1"/>
</dbReference>
<keyword evidence="16" id="KW-0175">Coiled coil</keyword>
<evidence type="ECO:0000256" key="1">
    <source>
        <dbReference type="ARBA" id="ARBA00004648"/>
    </source>
</evidence>
<keyword evidence="7" id="KW-0547">Nucleotide-binding</keyword>
<evidence type="ECO:0000313" key="20">
    <source>
        <dbReference type="Proteomes" id="UP000183832"/>
    </source>
</evidence>
<evidence type="ECO:0000256" key="15">
    <source>
        <dbReference type="ARBA" id="ARBA00073919"/>
    </source>
</evidence>
<dbReference type="InterPro" id="IPR027417">
    <property type="entry name" value="P-loop_NTPase"/>
</dbReference>
<evidence type="ECO:0000256" key="9">
    <source>
        <dbReference type="ARBA" id="ARBA00022840"/>
    </source>
</evidence>
<evidence type="ECO:0000256" key="13">
    <source>
        <dbReference type="ARBA" id="ARBA00023118"/>
    </source>
</evidence>
<keyword evidence="6" id="KW-0677">Repeat</keyword>
<comment type="subcellular location">
    <subcellularLocation>
        <location evidence="1">Endoplasmic reticulum membrane</location>
        <topology evidence="1">Single-pass type II membrane protein</topology>
    </subcellularLocation>
</comment>
<comment type="similarity">
    <text evidence="3">Belongs to the ABC transporter superfamily. ABCF family. EF3 subfamily.</text>
</comment>
<comment type="similarity">
    <text evidence="2">Belongs to the SPCS3 family.</text>
</comment>
<evidence type="ECO:0000256" key="16">
    <source>
        <dbReference type="SAM" id="Coils"/>
    </source>
</evidence>
<evidence type="ECO:0000256" key="5">
    <source>
        <dbReference type="ARBA" id="ARBA00022692"/>
    </source>
</evidence>
<evidence type="ECO:0000256" key="17">
    <source>
        <dbReference type="SAM" id="Phobius"/>
    </source>
</evidence>
<sequence length="866" mass="98053">MSSIDLLKKELRREFPNIDKDLQNYVEGVLESSVEDFESSEEIYEAIGEILQEVSSEKSVDDIRLICDKLHLIIKPENEKSNDKTNKILKSPIFLGQKVTTLENDFGNMKSLWLQQKNDSLKVDKVKLEKAEAKLQQKQGKRDGNKPSAPTVPIMQTASASQVLSKKDSKIEAKGQNRSMDIRIESFDIAFGDRVLLSGADLLLASGRRYGLVGRNGLGKTTLLKLLSSRQLQLPSHISILHVEQEVVGDETLAIDSVLECDEKLMELWRKEKELSKDPHKSSELTEVYQQLQLMEADKAPAHASIILNGLGFSKEMQTSATKTFSGGWRMRLALARALFSRPDLLLLDEPTNQLDIKAIIWLEKYLQRWPTTLLVVSHDRNFLDSVPTDILYLHSQRIDAYRGNYENFERTRTERLKAQRREWEAQMAHRAHVQEFIDRFRYNANRAASVQSKIKMLEKLPELKPVEKENEVILKFPDVDYLSPPVLTLDEVSFRYPNTNQDIFSKVNLGANSESRIVIVGENGAGKSTLLKIILGALSPTSGLIHHHRGLKFGYFSQHHVDQLEMDVSSVQLLQKEFPGKSIEEYRRQLGSFGVGGELATQIVASLSGGQKSRVAFAKMCMAQPNFLILDEPNNHLDIESIEALGTAIKKFTGGVILVSHDERLIRMVVKDLWVCSQGSVRSVEAMHTVLTRGNAILAYTLSVLACLTFCCFISTVFLDYRTNVKINTVKTLVKNVPNYGASKELHDLGFITFDLQTDLSGMFNWNVKQLFLYLTAEYKTEANQLNQVVLWDKIILRGENAILDFKNMNTKYYFWDDGNGLRAHKNVTLTLSWNIIPNAGLLPTLFGIGQHSFKFPEQYTVNPV</sequence>
<dbReference type="InterPro" id="IPR050611">
    <property type="entry name" value="ABCF"/>
</dbReference>
<dbReference type="PANTHER" id="PTHR19211">
    <property type="entry name" value="ATP-BINDING TRANSPORT PROTEIN-RELATED"/>
    <property type="match status" value="1"/>
</dbReference>
<dbReference type="Proteomes" id="UP000183832">
    <property type="component" value="Unassembled WGS sequence"/>
</dbReference>
<dbReference type="GO" id="GO:0016887">
    <property type="term" value="F:ATP hydrolysis activity"/>
    <property type="evidence" value="ECO:0007669"/>
    <property type="project" value="InterPro"/>
</dbReference>
<dbReference type="EMBL" id="CVRI01000074">
    <property type="protein sequence ID" value="CRL08104.1"/>
    <property type="molecule type" value="Genomic_DNA"/>
</dbReference>
<dbReference type="SMART" id="SM00382">
    <property type="entry name" value="AAA"/>
    <property type="match status" value="2"/>
</dbReference>
<evidence type="ECO:0000259" key="18">
    <source>
        <dbReference type="PROSITE" id="PS50893"/>
    </source>
</evidence>